<feature type="transmembrane region" description="Helical" evidence="1">
    <location>
        <begin position="422"/>
        <end position="440"/>
    </location>
</feature>
<feature type="transmembrane region" description="Helical" evidence="1">
    <location>
        <begin position="152"/>
        <end position="173"/>
    </location>
</feature>
<feature type="transmembrane region" description="Helical" evidence="1">
    <location>
        <begin position="283"/>
        <end position="303"/>
    </location>
</feature>
<dbReference type="RefSeq" id="WP_057749519.1">
    <property type="nucleotide sequence ID" value="NZ_BJVH01000014.1"/>
</dbReference>
<feature type="transmembrane region" description="Helical" evidence="1">
    <location>
        <begin position="254"/>
        <end position="271"/>
    </location>
</feature>
<sequence>MQRIIKRVIDTVILILFLITFLGTLVTTNLNGQVIGGIGAVFVIIFYLGYLFRNHLSFLKNIQKMTGKYHVDAKWFFSVLALIYQMILLISLATETGFDTGIMKWAATSKSIVPESYLANYFSQNPTDLSFMFVERGLYHIVNGLNLTNFTLVLDIINLILVDISIVLVGLVLKRHLNKATVWVLAPLVILISPWIVIVYTDTFVLPFISGMILMMDILATDWLASKKPKKQFIWQSALLGLLTWAAYALKPTAMILIIALILELAFVLIFNRTKFDLKTVALSLLVAAVCFGVCQGANQLALKHQQFVSINPNQKELPSHYLMMGMNKETYGSYSHQDYLYSTKFPTKKTQQSANFKMIRKRLQNFGFGGYARFLLAKNYYNTNDGTLGWLKEGDFFNKPSFKKHKFIRSFYYPYGSNLRISQTILQAIWILIFAGVVFSFLDKIFFIRVLRMSLFGLLFYLLLFEGGQSRYLIQFLPIIYVLAIFGWQSIFVWFKKKKIMQRKDGKLVVYLGVKKGK</sequence>
<feature type="transmembrane region" description="Helical" evidence="1">
    <location>
        <begin position="34"/>
        <end position="52"/>
    </location>
</feature>
<keyword evidence="1" id="KW-1133">Transmembrane helix</keyword>
<dbReference type="AlphaFoldDB" id="A0A0R2IVD2"/>
<reference evidence="2 3" key="1">
    <citation type="journal article" date="2015" name="Genome Announc.">
        <title>Expanding the biotechnology potential of lactobacilli through comparative genomics of 213 strains and associated genera.</title>
        <authorList>
            <person name="Sun Z."/>
            <person name="Harris H.M."/>
            <person name="McCann A."/>
            <person name="Guo C."/>
            <person name="Argimon S."/>
            <person name="Zhang W."/>
            <person name="Yang X."/>
            <person name="Jeffery I.B."/>
            <person name="Cooney J.C."/>
            <person name="Kagawa T.F."/>
            <person name="Liu W."/>
            <person name="Song Y."/>
            <person name="Salvetti E."/>
            <person name="Wrobel A."/>
            <person name="Rasinkangas P."/>
            <person name="Parkhill J."/>
            <person name="Rea M.C."/>
            <person name="O'Sullivan O."/>
            <person name="Ritari J."/>
            <person name="Douillard F.P."/>
            <person name="Paul Ross R."/>
            <person name="Yang R."/>
            <person name="Briner A.E."/>
            <person name="Felis G.E."/>
            <person name="de Vos W.M."/>
            <person name="Barrangou R."/>
            <person name="Klaenhammer T.R."/>
            <person name="Caufield P.W."/>
            <person name="Cui Y."/>
            <person name="Zhang H."/>
            <person name="O'Toole P.W."/>
        </authorList>
    </citation>
    <scope>NUCLEOTIDE SEQUENCE [LARGE SCALE GENOMIC DNA]</scope>
    <source>
        <strain evidence="2 3">DSM 17757</strain>
    </source>
</reference>
<gene>
    <name evidence="2" type="ORF">IV80_GL000974</name>
</gene>
<feature type="transmembrane region" description="Helical" evidence="1">
    <location>
        <begin position="12"/>
        <end position="28"/>
    </location>
</feature>
<feature type="transmembrane region" description="Helical" evidence="1">
    <location>
        <begin position="204"/>
        <end position="225"/>
    </location>
</feature>
<comment type="caution">
    <text evidence="2">The sequence shown here is derived from an EMBL/GenBank/DDBJ whole genome shotgun (WGS) entry which is preliminary data.</text>
</comment>
<dbReference type="OrthoDB" id="5695313at2"/>
<dbReference type="STRING" id="319652.IV80_GL000974"/>
<dbReference type="EMBL" id="JQBR01000003">
    <property type="protein sequence ID" value="KRN66885.1"/>
    <property type="molecule type" value="Genomic_DNA"/>
</dbReference>
<accession>A0A0R2IVD2</accession>
<name>A0A0R2IVD2_9LACO</name>
<keyword evidence="3" id="KW-1185">Reference proteome</keyword>
<protein>
    <submittedName>
        <fullName evidence="2">Integral membrane protein</fullName>
    </submittedName>
</protein>
<evidence type="ECO:0000256" key="1">
    <source>
        <dbReference type="SAM" id="Phobius"/>
    </source>
</evidence>
<dbReference type="Proteomes" id="UP000051568">
    <property type="component" value="Unassembled WGS sequence"/>
</dbReference>
<feature type="transmembrane region" description="Helical" evidence="1">
    <location>
        <begin position="477"/>
        <end position="496"/>
    </location>
</feature>
<feature type="transmembrane region" description="Helical" evidence="1">
    <location>
        <begin position="180"/>
        <end position="198"/>
    </location>
</feature>
<feature type="transmembrane region" description="Helical" evidence="1">
    <location>
        <begin position="73"/>
        <end position="93"/>
    </location>
</feature>
<keyword evidence="1" id="KW-0812">Transmembrane</keyword>
<evidence type="ECO:0000313" key="3">
    <source>
        <dbReference type="Proteomes" id="UP000051568"/>
    </source>
</evidence>
<feature type="transmembrane region" description="Helical" evidence="1">
    <location>
        <begin position="232"/>
        <end position="248"/>
    </location>
</feature>
<evidence type="ECO:0000313" key="2">
    <source>
        <dbReference type="EMBL" id="KRN66885.1"/>
    </source>
</evidence>
<proteinExistence type="predicted"/>
<dbReference type="PATRIC" id="fig|319652.3.peg.980"/>
<keyword evidence="1" id="KW-0472">Membrane</keyword>
<organism evidence="2 3">
    <name type="scientific">Pediococcus cellicola</name>
    <dbReference type="NCBI Taxonomy" id="319652"/>
    <lineage>
        <taxon>Bacteria</taxon>
        <taxon>Bacillati</taxon>
        <taxon>Bacillota</taxon>
        <taxon>Bacilli</taxon>
        <taxon>Lactobacillales</taxon>
        <taxon>Lactobacillaceae</taxon>
        <taxon>Pediococcus</taxon>
    </lineage>
</organism>
<feature type="transmembrane region" description="Helical" evidence="1">
    <location>
        <begin position="447"/>
        <end position="465"/>
    </location>
</feature>